<keyword evidence="1" id="KW-0812">Transmembrane</keyword>
<evidence type="ECO:0000313" key="3">
    <source>
        <dbReference type="Proteomes" id="UP000831534"/>
    </source>
</evidence>
<organism evidence="2 3">
    <name type="scientific">Conchiformibius kuhniae</name>
    <dbReference type="NCBI Taxonomy" id="211502"/>
    <lineage>
        <taxon>Bacteria</taxon>
        <taxon>Pseudomonadati</taxon>
        <taxon>Pseudomonadota</taxon>
        <taxon>Betaproteobacteria</taxon>
        <taxon>Neisseriales</taxon>
        <taxon>Neisseriaceae</taxon>
        <taxon>Conchiformibius</taxon>
    </lineage>
</organism>
<dbReference type="KEGG" id="ckh:LVJ77_01720"/>
<proteinExistence type="predicted"/>
<evidence type="ECO:0000313" key="2">
    <source>
        <dbReference type="EMBL" id="UOP05052.1"/>
    </source>
</evidence>
<dbReference type="PROSITE" id="PS51257">
    <property type="entry name" value="PROKAR_LIPOPROTEIN"/>
    <property type="match status" value="1"/>
</dbReference>
<name>A0A8T9MXX5_9NEIS</name>
<keyword evidence="3" id="KW-1185">Reference proteome</keyword>
<dbReference type="RefSeq" id="WP_027008874.1">
    <property type="nucleotide sequence ID" value="NZ_CP091521.1"/>
</dbReference>
<sequence>MKQNHTLWTSLAVWALVGLLFAACFWGTETQIILCVAACALSAVGWLVWRVCTSRYRPLNAQERDDLLQASGHIAPQLILECCIWGGFGMVGLMIVFGGLGMAFILLPFAGLAYHYRHRIRQFLYRKD</sequence>
<accession>A0A8T9MXX5</accession>
<reference evidence="2" key="1">
    <citation type="journal article" date="2022" name="Res Sq">
        <title>Evolution of multicellular longitudinally dividing oral cavity symbionts (Neisseriaceae).</title>
        <authorList>
            <person name="Nyongesa S."/>
            <person name="Weber P."/>
            <person name="Bernet E."/>
            <person name="Pullido F."/>
            <person name="Nieckarz M."/>
            <person name="Delaby M."/>
            <person name="Nieves C."/>
            <person name="Viehboeck T."/>
            <person name="Krause N."/>
            <person name="Rivera-Millot A."/>
            <person name="Nakamura A."/>
            <person name="Vischer N."/>
            <person name="VanNieuwenhze M."/>
            <person name="Brun Y."/>
            <person name="Cava F."/>
            <person name="Bulgheresi S."/>
            <person name="Veyrier F."/>
        </authorList>
    </citation>
    <scope>NUCLEOTIDE SEQUENCE</scope>
    <source>
        <strain evidence="2">17694</strain>
    </source>
</reference>
<dbReference type="Proteomes" id="UP000831534">
    <property type="component" value="Chromosome"/>
</dbReference>
<dbReference type="AlphaFoldDB" id="A0A8T9MXX5"/>
<feature type="transmembrane region" description="Helical" evidence="1">
    <location>
        <begin position="32"/>
        <end position="49"/>
    </location>
</feature>
<keyword evidence="1" id="KW-0472">Membrane</keyword>
<feature type="transmembrane region" description="Helical" evidence="1">
    <location>
        <begin position="94"/>
        <end position="116"/>
    </location>
</feature>
<dbReference type="EMBL" id="CP091521">
    <property type="protein sequence ID" value="UOP05052.1"/>
    <property type="molecule type" value="Genomic_DNA"/>
</dbReference>
<protein>
    <submittedName>
        <fullName evidence="2">Uncharacterized protein</fullName>
    </submittedName>
</protein>
<gene>
    <name evidence="2" type="ORF">LVJ77_01720</name>
</gene>
<keyword evidence="1" id="KW-1133">Transmembrane helix</keyword>
<evidence type="ECO:0000256" key="1">
    <source>
        <dbReference type="SAM" id="Phobius"/>
    </source>
</evidence>
<reference evidence="2" key="2">
    <citation type="submission" date="2024-09" db="EMBL/GenBank/DDBJ databases">
        <authorList>
            <person name="Veyrier F.J."/>
        </authorList>
    </citation>
    <scope>NUCLEOTIDE SEQUENCE</scope>
    <source>
        <strain evidence="2">17694</strain>
    </source>
</reference>